<name>A0A7Y6Q505_9HYPH</name>
<accession>A0A7Y6Q505</accession>
<dbReference type="RefSeq" id="WP_176352748.1">
    <property type="nucleotide sequence ID" value="NZ_JABWDU010000002.1"/>
</dbReference>
<reference evidence="2 3" key="1">
    <citation type="submission" date="2020-06" db="EMBL/GenBank/DDBJ databases">
        <authorList>
            <person name="Grouzdev D.S."/>
        </authorList>
    </citation>
    <scope>NUCLEOTIDE SEQUENCE [LARGE SCALE GENOMIC DNA]</scope>
    <source>
        <strain evidence="2 3">HO-A22</strain>
    </source>
</reference>
<keyword evidence="3" id="KW-1185">Reference proteome</keyword>
<feature type="chain" id="PRO_5030838523" description="Outer membrane protein beta-barrel domain-containing protein" evidence="1">
    <location>
        <begin position="24"/>
        <end position="263"/>
    </location>
</feature>
<organism evidence="2 3">
    <name type="scientific">Ensifer oleiphilus</name>
    <dbReference type="NCBI Taxonomy" id="2742698"/>
    <lineage>
        <taxon>Bacteria</taxon>
        <taxon>Pseudomonadati</taxon>
        <taxon>Pseudomonadota</taxon>
        <taxon>Alphaproteobacteria</taxon>
        <taxon>Hyphomicrobiales</taxon>
        <taxon>Rhizobiaceae</taxon>
        <taxon>Sinorhizobium/Ensifer group</taxon>
        <taxon>Ensifer</taxon>
    </lineage>
</organism>
<comment type="caution">
    <text evidence="2">The sequence shown here is derived from an EMBL/GenBank/DDBJ whole genome shotgun (WGS) entry which is preliminary data.</text>
</comment>
<dbReference type="EMBL" id="JABWDU010000002">
    <property type="protein sequence ID" value="NVD39178.1"/>
    <property type="molecule type" value="Genomic_DNA"/>
</dbReference>
<evidence type="ECO:0000256" key="1">
    <source>
        <dbReference type="SAM" id="SignalP"/>
    </source>
</evidence>
<dbReference type="Proteomes" id="UP000520198">
    <property type="component" value="Unassembled WGS sequence"/>
</dbReference>
<sequence>MQLYARIGLATCLTLSSATIASAADIAPLLAPTAQPQETKSGWKFTIAPYFWVAGLTGDVGQFGLPPVHVDASFSDIWDKLDFAFMAMGEARNGPYSIFGDVIYTKLSASGSTPNGILANSVDVDSTSFSALLGVGYAIYEDQSANLDIVGGLRVWSVDTTLSFSGGLLDGVSRDDGATWVDAVAGLRGTYNFTPEFYLTGWGLVGGGGADLDWDAALGLGYRFSDTISAVAGYRALGVDYSHDGFEYDTVQHGPILGVAIRF</sequence>
<dbReference type="AlphaFoldDB" id="A0A7Y6Q505"/>
<keyword evidence="1" id="KW-0732">Signal</keyword>
<protein>
    <recommendedName>
        <fullName evidence="4">Outer membrane protein beta-barrel domain-containing protein</fullName>
    </recommendedName>
</protein>
<evidence type="ECO:0008006" key="4">
    <source>
        <dbReference type="Google" id="ProtNLM"/>
    </source>
</evidence>
<evidence type="ECO:0000313" key="2">
    <source>
        <dbReference type="EMBL" id="NVD39178.1"/>
    </source>
</evidence>
<evidence type="ECO:0000313" key="3">
    <source>
        <dbReference type="Proteomes" id="UP000520198"/>
    </source>
</evidence>
<proteinExistence type="predicted"/>
<feature type="signal peptide" evidence="1">
    <location>
        <begin position="1"/>
        <end position="23"/>
    </location>
</feature>
<gene>
    <name evidence="2" type="ORF">HT585_09955</name>
</gene>